<name>A0ABV4IPG6_9EURY</name>
<keyword evidence="2" id="KW-1185">Reference proteome</keyword>
<evidence type="ECO:0000313" key="2">
    <source>
        <dbReference type="Proteomes" id="UP001567571"/>
    </source>
</evidence>
<gene>
    <name evidence="1" type="ORF">ABNG02_14015</name>
</gene>
<dbReference type="RefSeq" id="WP_338756463.1">
    <property type="nucleotide sequence ID" value="NZ_BAAADQ010000006.1"/>
</dbReference>
<proteinExistence type="predicted"/>
<dbReference type="GeneID" id="89343852"/>
<sequence>MPDRALSTTLDDSFERYLQEQAEYYAVVAEILTTIAMAYVQDHRRR</sequence>
<dbReference type="EMBL" id="JBEDNW010000008">
    <property type="protein sequence ID" value="MEZ3168442.1"/>
    <property type="molecule type" value="Genomic_DNA"/>
</dbReference>
<organism evidence="1 2">
    <name type="scientific">Halorubrum ejinorense</name>
    <dbReference type="NCBI Taxonomy" id="425309"/>
    <lineage>
        <taxon>Archaea</taxon>
        <taxon>Methanobacteriati</taxon>
        <taxon>Methanobacteriota</taxon>
        <taxon>Stenosarchaea group</taxon>
        <taxon>Halobacteria</taxon>
        <taxon>Halobacteriales</taxon>
        <taxon>Haloferacaceae</taxon>
        <taxon>Halorubrum</taxon>
    </lineage>
</organism>
<comment type="caution">
    <text evidence="1">The sequence shown here is derived from an EMBL/GenBank/DDBJ whole genome shotgun (WGS) entry which is preliminary data.</text>
</comment>
<evidence type="ECO:0000313" key="1">
    <source>
        <dbReference type="EMBL" id="MEZ3168442.1"/>
    </source>
</evidence>
<dbReference type="Proteomes" id="UP001567571">
    <property type="component" value="Unassembled WGS sequence"/>
</dbReference>
<accession>A0ABV4IPG6</accession>
<reference evidence="1 2" key="1">
    <citation type="submission" date="2024-06" db="EMBL/GenBank/DDBJ databases">
        <title>Halorubrum miltondacostae sp. nov., a potential PHA producer isolated from an inland solar saltern in Rio Maior, Portugal.</title>
        <authorList>
            <person name="Albuquerque L."/>
            <person name="Viver T."/>
            <person name="Barroso C."/>
            <person name="Claudino R."/>
            <person name="Galvan M."/>
            <person name="Simoes G."/>
            <person name="Lobo Da Cunha A."/>
            <person name="Egas C."/>
        </authorList>
    </citation>
    <scope>NUCLEOTIDE SEQUENCE [LARGE SCALE GENOMIC DNA]</scope>
    <source>
        <strain evidence="1 2">DSM 18646</strain>
    </source>
</reference>
<protein>
    <submittedName>
        <fullName evidence="1">Uncharacterized protein</fullName>
    </submittedName>
</protein>